<evidence type="ECO:0000313" key="2">
    <source>
        <dbReference type="EMBL" id="EGO28596.1"/>
    </source>
</evidence>
<protein>
    <recommendedName>
        <fullName evidence="1">Pseudouridine synthase RsuA/RluA-like domain-containing protein</fullName>
    </recommendedName>
</protein>
<dbReference type="Pfam" id="PF00849">
    <property type="entry name" value="PseudoU_synth_2"/>
    <property type="match status" value="1"/>
</dbReference>
<dbReference type="InterPro" id="IPR050188">
    <property type="entry name" value="RluA_PseudoU_synthase"/>
</dbReference>
<dbReference type="InterPro" id="IPR006145">
    <property type="entry name" value="PsdUridine_synth_RsuA/RluA"/>
</dbReference>
<dbReference type="PANTHER" id="PTHR21600">
    <property type="entry name" value="MITOCHONDRIAL RNA PSEUDOURIDINE SYNTHASE"/>
    <property type="match status" value="1"/>
</dbReference>
<dbReference type="CDD" id="cd02869">
    <property type="entry name" value="PseudoU_synth_RluA_like"/>
    <property type="match status" value="1"/>
</dbReference>
<dbReference type="GO" id="GO:0003723">
    <property type="term" value="F:RNA binding"/>
    <property type="evidence" value="ECO:0007669"/>
    <property type="project" value="InterPro"/>
</dbReference>
<evidence type="ECO:0000259" key="1">
    <source>
        <dbReference type="Pfam" id="PF00849"/>
    </source>
</evidence>
<dbReference type="SUPFAM" id="SSF55120">
    <property type="entry name" value="Pseudouridine synthase"/>
    <property type="match status" value="1"/>
</dbReference>
<dbReference type="GO" id="GO:0009982">
    <property type="term" value="F:pseudouridine synthase activity"/>
    <property type="evidence" value="ECO:0007669"/>
    <property type="project" value="InterPro"/>
</dbReference>
<dbReference type="HOGENOM" id="CLU_016902_11_0_1"/>
<proteinExistence type="predicted"/>
<gene>
    <name evidence="2" type="ORF">SERLADRAFT_459213</name>
</gene>
<dbReference type="GO" id="GO:0001522">
    <property type="term" value="P:pseudouridine synthesis"/>
    <property type="evidence" value="ECO:0007669"/>
    <property type="project" value="InterPro"/>
</dbReference>
<reference evidence="2" key="1">
    <citation type="submission" date="2011-04" db="EMBL/GenBank/DDBJ databases">
        <title>Evolution of plant cell wall degrading machinery underlies the functional diversity of forest fungi.</title>
        <authorList>
            <consortium name="US DOE Joint Genome Institute (JGI-PGF)"/>
            <person name="Eastwood D.C."/>
            <person name="Floudas D."/>
            <person name="Binder M."/>
            <person name="Majcherczyk A."/>
            <person name="Schneider P."/>
            <person name="Aerts A."/>
            <person name="Asiegbu F.O."/>
            <person name="Baker S.E."/>
            <person name="Barry K."/>
            <person name="Bendiksby M."/>
            <person name="Blumentritt M."/>
            <person name="Coutinho P.M."/>
            <person name="Cullen D."/>
            <person name="Cullen D."/>
            <person name="Gathman A."/>
            <person name="Goodell B."/>
            <person name="Henrissat B."/>
            <person name="Ihrmark K."/>
            <person name="Kauserud H."/>
            <person name="Kohler A."/>
            <person name="LaButti K."/>
            <person name="Lapidus A."/>
            <person name="Lavin J.L."/>
            <person name="Lee Y.-H."/>
            <person name="Lindquist E."/>
            <person name="Lilly W."/>
            <person name="Lucas S."/>
            <person name="Morin E."/>
            <person name="Murat C."/>
            <person name="Oguiza J.A."/>
            <person name="Park J."/>
            <person name="Pisabarro A.G."/>
            <person name="Riley R."/>
            <person name="Rosling A."/>
            <person name="Salamov A."/>
            <person name="Schmidt O."/>
            <person name="Schmutz J."/>
            <person name="Skrede I."/>
            <person name="Stenlid J."/>
            <person name="Wiebenga A."/>
            <person name="Xie X."/>
            <person name="Kues U."/>
            <person name="Hibbett D.S."/>
            <person name="Hoffmeister D."/>
            <person name="Hogberg N."/>
            <person name="Martin F."/>
            <person name="Grigoriev I.V."/>
            <person name="Watkinson S.C."/>
        </authorList>
    </citation>
    <scope>NUCLEOTIDE SEQUENCE</scope>
    <source>
        <strain evidence="2">S7.9</strain>
    </source>
</reference>
<dbReference type="RefSeq" id="XP_007314795.1">
    <property type="nucleotide sequence ID" value="XM_007314733.1"/>
</dbReference>
<dbReference type="Proteomes" id="UP000008064">
    <property type="component" value="Unassembled WGS sequence"/>
</dbReference>
<dbReference type="OrthoDB" id="428658at2759"/>
<dbReference type="EMBL" id="GL945430">
    <property type="protein sequence ID" value="EGO28596.1"/>
    <property type="molecule type" value="Genomic_DNA"/>
</dbReference>
<dbReference type="AlphaFoldDB" id="F8NLH9"/>
<accession>F8NLH9</accession>
<dbReference type="InterPro" id="IPR020103">
    <property type="entry name" value="PsdUridine_synth_cat_dom_sf"/>
</dbReference>
<dbReference type="Gene3D" id="3.30.2350.10">
    <property type="entry name" value="Pseudouridine synthase"/>
    <property type="match status" value="1"/>
</dbReference>
<organism>
    <name type="scientific">Serpula lacrymans var. lacrymans (strain S7.9)</name>
    <name type="common">Dry rot fungus</name>
    <dbReference type="NCBI Taxonomy" id="578457"/>
    <lineage>
        <taxon>Eukaryota</taxon>
        <taxon>Fungi</taxon>
        <taxon>Dikarya</taxon>
        <taxon>Basidiomycota</taxon>
        <taxon>Agaricomycotina</taxon>
        <taxon>Agaricomycetes</taxon>
        <taxon>Agaricomycetidae</taxon>
        <taxon>Boletales</taxon>
        <taxon>Coniophorineae</taxon>
        <taxon>Serpulaceae</taxon>
        <taxon>Serpula</taxon>
    </lineage>
</organism>
<sequence length="300" mass="33137">MQAYRAARVSTSNWSRRAIYADRGIVVLNKPSGLVCQGSKDGGHGNESDGQRMRGDKFNELLQDLEKYLKQDSLPHPVHRLDKSCTGALVFARNTATAREISQQFLARTVEKTYLALVRGGEKSFPGTSGEIRDALEINDGRVSIGNSCSAKFAATDWELIGHSPEAPLSLLRLRLHTGLKHQLRVHLAHALRTPILGDTVYTRSTPSEKIAGVTTVPENRIFLHASHISLNRYRKSGPSKRFRLGITAPLPKDFVKICADTGIRLDSKDISGGLFIDGEPVGEEIPDIEGKWLRHAARR</sequence>
<dbReference type="KEGG" id="sla:SERLADRAFT_459213"/>
<name>F8NLH9_SERL9</name>
<feature type="domain" description="Pseudouridine synthase RsuA/RluA-like" evidence="1">
    <location>
        <begin position="25"/>
        <end position="190"/>
    </location>
</feature>
<dbReference type="GeneID" id="18817848"/>